<keyword evidence="2" id="KW-1185">Reference proteome</keyword>
<accession>A0AAV6USZ6</accession>
<name>A0AAV6USZ6_9ARAC</name>
<evidence type="ECO:0000313" key="2">
    <source>
        <dbReference type="Proteomes" id="UP000827092"/>
    </source>
</evidence>
<sequence length="198" mass="22580">MSTPVSVTNLGLYKPHLDSTKPRSVSKEIARETKTANYKKAEVFEKYNLFDVNCQRNQRRRGTFAANRDISRFPMRHAIVAIILENCCYSFQFSQTLFCSSSTAFIQTNRFFSSIAVTNNKPFHSFPSPTPKPLSSTFFWKTELVGKPSNKHRDSRTPPVRYGVPSAGPIVEGHINSSLPWWKMTKLMARPFLGLPNR</sequence>
<dbReference type="AlphaFoldDB" id="A0AAV6USZ6"/>
<comment type="caution">
    <text evidence="1">The sequence shown here is derived from an EMBL/GenBank/DDBJ whole genome shotgun (WGS) entry which is preliminary data.</text>
</comment>
<protein>
    <submittedName>
        <fullName evidence="1">Uncharacterized protein</fullName>
    </submittedName>
</protein>
<gene>
    <name evidence="1" type="ORF">JTE90_023166</name>
</gene>
<dbReference type="Proteomes" id="UP000827092">
    <property type="component" value="Unassembled WGS sequence"/>
</dbReference>
<organism evidence="1 2">
    <name type="scientific">Oedothorax gibbosus</name>
    <dbReference type="NCBI Taxonomy" id="931172"/>
    <lineage>
        <taxon>Eukaryota</taxon>
        <taxon>Metazoa</taxon>
        <taxon>Ecdysozoa</taxon>
        <taxon>Arthropoda</taxon>
        <taxon>Chelicerata</taxon>
        <taxon>Arachnida</taxon>
        <taxon>Araneae</taxon>
        <taxon>Araneomorphae</taxon>
        <taxon>Entelegynae</taxon>
        <taxon>Araneoidea</taxon>
        <taxon>Linyphiidae</taxon>
        <taxon>Erigoninae</taxon>
        <taxon>Oedothorax</taxon>
    </lineage>
</organism>
<reference evidence="1 2" key="1">
    <citation type="journal article" date="2022" name="Nat. Ecol. Evol.">
        <title>A masculinizing supergene underlies an exaggerated male reproductive morph in a spider.</title>
        <authorList>
            <person name="Hendrickx F."/>
            <person name="De Corte Z."/>
            <person name="Sonet G."/>
            <person name="Van Belleghem S.M."/>
            <person name="Kostlbacher S."/>
            <person name="Vangestel C."/>
        </authorList>
    </citation>
    <scope>NUCLEOTIDE SEQUENCE [LARGE SCALE GENOMIC DNA]</scope>
    <source>
        <strain evidence="1">W744_W776</strain>
    </source>
</reference>
<dbReference type="EMBL" id="JAFNEN010000302">
    <property type="protein sequence ID" value="KAG8186436.1"/>
    <property type="molecule type" value="Genomic_DNA"/>
</dbReference>
<evidence type="ECO:0000313" key="1">
    <source>
        <dbReference type="EMBL" id="KAG8186436.1"/>
    </source>
</evidence>
<proteinExistence type="predicted"/>